<keyword evidence="11 15" id="KW-1176">Cytoplasmic inwards viral transport</keyword>
<evidence type="ECO:0000256" key="7">
    <source>
        <dbReference type="ARBA" id="ARBA00022844"/>
    </source>
</evidence>
<dbReference type="GO" id="GO:0042025">
    <property type="term" value="C:host cell nucleus"/>
    <property type="evidence" value="ECO:0007669"/>
    <property type="project" value="UniProtKB-SubCell"/>
</dbReference>
<evidence type="ECO:0000313" key="16">
    <source>
        <dbReference type="EMBL" id="XBH24136.1"/>
    </source>
</evidence>
<keyword evidence="12 15" id="KW-0238">DNA-binding</keyword>
<comment type="subcellular location">
    <subcellularLocation>
        <location evidence="15">Virion</location>
    </subcellularLocation>
    <subcellularLocation>
        <location evidence="15">Host nucleus</location>
    </subcellularLocation>
</comment>
<dbReference type="HAMAP" id="MF_04003">
    <property type="entry name" value="PPV_L2"/>
    <property type="match status" value="1"/>
</dbReference>
<evidence type="ECO:0000256" key="12">
    <source>
        <dbReference type="ARBA" id="ARBA00023125"/>
    </source>
</evidence>
<comment type="subunit">
    <text evidence="15">Interacts with major capsid protein L1. Interacts with E2; this interaction inhibits E2 transcriptional activity but not the DNA replication function E2. Interacts with host HSPA8; this interaction is required for L2 nuclear translocation. Interacts with host importins KPNB2 and KPNB3. Forms a complex with importin alpha2-beta1 heterodimers via interaction with the importin alpha2 adapter. Interacts with host DYNLT1; this interaction is essential for virus intracellular transport during entry. Interacts (via C-terminus) with host retromer subunits VPS35 AND VPS29.</text>
</comment>
<gene>
    <name evidence="15" type="primary">L2</name>
</gene>
<keyword evidence="1 15" id="KW-1163">Viral penetration into host nucleus</keyword>
<evidence type="ECO:0000256" key="1">
    <source>
        <dbReference type="ARBA" id="ARBA00022524"/>
    </source>
</evidence>
<proteinExistence type="inferred from homology"/>
<dbReference type="GO" id="GO:0075521">
    <property type="term" value="P:microtubule-dependent intracellular transport of viral material towards nucleus"/>
    <property type="evidence" value="ECO:0007669"/>
    <property type="project" value="UniProtKB-UniRule"/>
</dbReference>
<dbReference type="GO" id="GO:0043657">
    <property type="term" value="C:host cell"/>
    <property type="evidence" value="ECO:0007669"/>
    <property type="project" value="GOC"/>
</dbReference>
<dbReference type="InterPro" id="IPR000784">
    <property type="entry name" value="Late_L2"/>
</dbReference>
<keyword evidence="6" id="KW-1040">Host Golgi apparatus</keyword>
<dbReference type="GO" id="GO:0019028">
    <property type="term" value="C:viral capsid"/>
    <property type="evidence" value="ECO:0007669"/>
    <property type="project" value="UniProtKB-UniRule"/>
</dbReference>
<keyword evidence="2 15" id="KW-0597">Phosphoprotein</keyword>
<evidence type="ECO:0000256" key="10">
    <source>
        <dbReference type="ARBA" id="ARBA00023046"/>
    </source>
</evidence>
<keyword evidence="7 15" id="KW-0946">Virion</keyword>
<dbReference type="GO" id="GO:0075732">
    <property type="term" value="P:viral penetration into host nucleus"/>
    <property type="evidence" value="ECO:0007669"/>
    <property type="project" value="UniProtKB-KW"/>
</dbReference>
<protein>
    <recommendedName>
        <fullName evidence="15">Minor capsid protein L2</fullName>
    </recommendedName>
</protein>
<keyword evidence="14 15" id="KW-1160">Virus entry into host cell</keyword>
<evidence type="ECO:0000256" key="14">
    <source>
        <dbReference type="ARBA" id="ARBA00023296"/>
    </source>
</evidence>
<evidence type="ECO:0000256" key="11">
    <source>
        <dbReference type="ARBA" id="ARBA00023120"/>
    </source>
</evidence>
<dbReference type="EMBL" id="PP711994">
    <property type="protein sequence ID" value="XBH24136.1"/>
    <property type="molecule type" value="Genomic_DNA"/>
</dbReference>
<comment type="PTM">
    <text evidence="15">Highly phosphorylated.</text>
</comment>
<keyword evidence="5 15" id="KW-0945">Host-virus interaction</keyword>
<comment type="similarity">
    <text evidence="15">Belongs to the papillomaviridae L2 protein family.</text>
</comment>
<accession>A0AAU7E2N4</accession>
<reference evidence="16" key="1">
    <citation type="journal article" date="2024" name="Microbiome">
        <title>Substantial viral diversity in bats and rodents from East Africa: insights into evolution, recombination, and cocirculation.</title>
        <authorList>
            <person name="Wang D."/>
            <person name="Yang X."/>
            <person name="Ren Z."/>
            <person name="Hu B."/>
            <person name="Zhao H."/>
            <person name="Yang K."/>
            <person name="Shi P."/>
            <person name="Zhang Z."/>
            <person name="Feng Q."/>
            <person name="Nawenja C.V."/>
            <person name="Obanda V."/>
            <person name="Robert K."/>
            <person name="Nalikka B."/>
            <person name="Waruhiu C.N."/>
            <person name="Ochola G.O."/>
            <person name="Onyuok S.O."/>
            <person name="Ochieng H."/>
            <person name="Li B."/>
            <person name="Zhu Y."/>
            <person name="Si H."/>
            <person name="Yin J."/>
            <person name="Kristiansen K."/>
            <person name="Jin X."/>
            <person name="Xu X."/>
            <person name="Xiao M."/>
            <person name="Agwanda B."/>
            <person name="Ommeh S."/>
            <person name="Li J."/>
            <person name="Shi Z.L."/>
        </authorList>
    </citation>
    <scope>NUCLEOTIDE SEQUENCE</scope>
    <source>
        <strain evidence="16">7A/Kenya/BAT613/2015</strain>
    </source>
</reference>
<evidence type="ECO:0000256" key="8">
    <source>
        <dbReference type="ARBA" id="ARBA00022921"/>
    </source>
</evidence>
<evidence type="ECO:0000256" key="9">
    <source>
        <dbReference type="ARBA" id="ARBA00022952"/>
    </source>
</evidence>
<evidence type="ECO:0000256" key="3">
    <source>
        <dbReference type="ARBA" id="ARBA00022561"/>
    </source>
</evidence>
<comment type="caution">
    <text evidence="15">Lacks conserved residue(s) required for the propagation of feature annotation.</text>
</comment>
<organism evidence="16">
    <name type="scientific">Eidolon bat papillomavirus</name>
    <dbReference type="NCBI Taxonomy" id="3141875"/>
    <lineage>
        <taxon>Viruses</taxon>
        <taxon>Monodnaviria</taxon>
        <taxon>Shotokuvirae</taxon>
        <taxon>Cossaviricota</taxon>
        <taxon>Papovaviricetes</taxon>
        <taxon>Zurhausenvirales</taxon>
        <taxon>Papillomaviridae</taxon>
    </lineage>
</organism>
<comment type="function">
    <text evidence="15">Minor protein of the capsid that localizes along the inner surface of the virion, within the central cavities beneath the L1 pentamers. Plays a role in capsid stabilization through interaction with the major capsid protein L1. Once the virion enters the host cell, L2 escorts the genomic DNA into the nucleus by promoting escape from the endosomal compartments and traffic through the host Golgi network. Mechanistically, the C-terminus of L2 possesses a cell-penetrating peptide that protudes from the host endosome, interacts with host cytoplasmic retromer cargo and thereby mediates the capsid delivery to the host trans-Golgi network. Plays a role through its interaction with host dynein in the intracellular microtubule-dependent transport of viral capsid toward the nucleus. Mediates the viral genome import into the nucleus through binding to host importins. Once within the nucleus, L2 localizes viral genomes to host PML bodies in order to activate early gene expression for establishment of infection. Later on, promotes late gene expression by interacting with the viral E2 protein and by inhibiting its transcriptional activation functions. During virion assembly, encapsidates the genome by direct interaction with the viral DNA.</text>
</comment>
<evidence type="ECO:0000256" key="5">
    <source>
        <dbReference type="ARBA" id="ARBA00022581"/>
    </source>
</evidence>
<keyword evidence="8 15" id="KW-0426">Late protein</keyword>
<evidence type="ECO:0000256" key="2">
    <source>
        <dbReference type="ARBA" id="ARBA00022553"/>
    </source>
</evidence>
<dbReference type="GO" id="GO:0005198">
    <property type="term" value="F:structural molecule activity"/>
    <property type="evidence" value="ECO:0007669"/>
    <property type="project" value="UniProtKB-UniRule"/>
</dbReference>
<dbReference type="GO" id="GO:0046718">
    <property type="term" value="P:symbiont entry into host cell"/>
    <property type="evidence" value="ECO:0007669"/>
    <property type="project" value="UniProtKB-KW"/>
</dbReference>
<evidence type="ECO:0000256" key="4">
    <source>
        <dbReference type="ARBA" id="ARBA00022562"/>
    </source>
</evidence>
<reference evidence="16" key="2">
    <citation type="submission" date="2024-02" db="EMBL/GenBank/DDBJ databases">
        <authorList>
            <person name="Hu B."/>
        </authorList>
    </citation>
    <scope>NUCLEOTIDE SEQUENCE</scope>
    <source>
        <strain evidence="16">7A/Kenya/BAT613/2015</strain>
    </source>
</reference>
<sequence length="569" mass="60527">MAPHKRARRIPRDSAGNIYRNPGCSVFGNCPQDVKNKIENKTPADKILQYGSAVVNLGGLSIGTGSGRGGLGGYIPIGSGRGVGVGAWPVPAYPARPPVPAIETLGPEVLAPEVVLPTGPVAPEVTPELIELEPIIPGSDIIDATAPVDPEAPAVIDDMGTFPGRPAIIDESTPTQGGRQIEVVAEIHHPPDLFTVHPTAEGGGSTSAVLEVGESVPLMPRSFAPHLQDPAIHTASTSFGSRASISGGRFTQIDYDISGEFIGDDIPLLNRTYDPEENLVFRTSTPEAPARRGPAARLKALYHRFTQQVPIEDPLFMEAPGAFVEFGNPAFNPDDTIEFPIEGPNPLASPDTRLQGVHTLHRALLSEGPTGRVRVSRLGSIAAMKTRSGAIVGPRAHVFHDVSSIQEAIELQPLGRVPESVSGQNVVEDLDADVLTEVDDTAGGFEDVPLLDEHAGQSVRLGVSLGGNRNRNWVNLELPTTVREGFGVNIGTGRDIYVNYPSDTVGNEIGPGIPLGPTTPAVPGLPLTPGFAVEDDTYPYDYWDDVYVHWKKRRKYCTSCSFADVLVDA</sequence>
<keyword evidence="3 15" id="KW-0167">Capsid protein</keyword>
<keyword evidence="13" id="KW-1015">Disulfide bond</keyword>
<evidence type="ECO:0000256" key="15">
    <source>
        <dbReference type="HAMAP-Rule" id="MF_04003"/>
    </source>
</evidence>
<keyword evidence="4 15" id="KW-1048">Host nucleus</keyword>
<keyword evidence="9 15" id="KW-1177">Microtubular inwards viral transport</keyword>
<dbReference type="GO" id="GO:0003677">
    <property type="term" value="F:DNA binding"/>
    <property type="evidence" value="ECO:0007669"/>
    <property type="project" value="UniProtKB-UniRule"/>
</dbReference>
<dbReference type="Pfam" id="PF00513">
    <property type="entry name" value="Late_protein_L2"/>
    <property type="match status" value="1"/>
</dbReference>
<name>A0AAU7E2N4_9PAPI</name>
<keyword evidence="10" id="KW-1039">Host endosome</keyword>
<evidence type="ECO:0000256" key="13">
    <source>
        <dbReference type="ARBA" id="ARBA00023157"/>
    </source>
</evidence>
<evidence type="ECO:0000256" key="6">
    <source>
        <dbReference type="ARBA" id="ARBA00022812"/>
    </source>
</evidence>